<feature type="transmembrane region" description="Helical" evidence="7">
    <location>
        <begin position="142"/>
        <end position="161"/>
    </location>
</feature>
<dbReference type="EMBL" id="SXDP01000011">
    <property type="protein sequence ID" value="NEZ47714.1"/>
    <property type="molecule type" value="Genomic_DNA"/>
</dbReference>
<keyword evidence="2 7" id="KW-0813">Transport</keyword>
<dbReference type="Pfam" id="PF00528">
    <property type="entry name" value="BPD_transp_1"/>
    <property type="match status" value="1"/>
</dbReference>
<feature type="transmembrane region" description="Helical" evidence="7">
    <location>
        <begin position="105"/>
        <end position="130"/>
    </location>
</feature>
<name>A0A6M0RBU2_9CLOT</name>
<dbReference type="CDD" id="cd06261">
    <property type="entry name" value="TM_PBP2"/>
    <property type="match status" value="1"/>
</dbReference>
<comment type="similarity">
    <text evidence="7">Belongs to the binding-protein-dependent transport system permease family.</text>
</comment>
<dbReference type="PROSITE" id="PS50928">
    <property type="entry name" value="ABC_TM1"/>
    <property type="match status" value="1"/>
</dbReference>
<dbReference type="InterPro" id="IPR000515">
    <property type="entry name" value="MetI-like"/>
</dbReference>
<evidence type="ECO:0000256" key="2">
    <source>
        <dbReference type="ARBA" id="ARBA00022448"/>
    </source>
</evidence>
<protein>
    <submittedName>
        <fullName evidence="9">ABC transporter permease</fullName>
    </submittedName>
</protein>
<gene>
    <name evidence="9" type="ORF">FDF74_11015</name>
</gene>
<feature type="transmembrane region" description="Helical" evidence="7">
    <location>
        <begin position="270"/>
        <end position="293"/>
    </location>
</feature>
<keyword evidence="6 7" id="KW-0472">Membrane</keyword>
<evidence type="ECO:0000313" key="9">
    <source>
        <dbReference type="EMBL" id="NEZ47714.1"/>
    </source>
</evidence>
<keyword evidence="4 7" id="KW-0812">Transmembrane</keyword>
<evidence type="ECO:0000256" key="1">
    <source>
        <dbReference type="ARBA" id="ARBA00004651"/>
    </source>
</evidence>
<feature type="transmembrane region" description="Helical" evidence="7">
    <location>
        <begin position="42"/>
        <end position="63"/>
    </location>
</feature>
<evidence type="ECO:0000259" key="8">
    <source>
        <dbReference type="PROSITE" id="PS50928"/>
    </source>
</evidence>
<evidence type="ECO:0000256" key="6">
    <source>
        <dbReference type="ARBA" id="ARBA00023136"/>
    </source>
</evidence>
<evidence type="ECO:0000256" key="7">
    <source>
        <dbReference type="RuleBase" id="RU363032"/>
    </source>
</evidence>
<dbReference type="InterPro" id="IPR035906">
    <property type="entry name" value="MetI-like_sf"/>
</dbReference>
<evidence type="ECO:0000313" key="10">
    <source>
        <dbReference type="Proteomes" id="UP000473885"/>
    </source>
</evidence>
<evidence type="ECO:0000256" key="3">
    <source>
        <dbReference type="ARBA" id="ARBA00022475"/>
    </source>
</evidence>
<evidence type="ECO:0000256" key="4">
    <source>
        <dbReference type="ARBA" id="ARBA00022692"/>
    </source>
</evidence>
<dbReference type="InterPro" id="IPR025966">
    <property type="entry name" value="OppC_N"/>
</dbReference>
<dbReference type="Gene3D" id="1.10.3720.10">
    <property type="entry name" value="MetI-like"/>
    <property type="match status" value="1"/>
</dbReference>
<feature type="transmembrane region" description="Helical" evidence="7">
    <location>
        <begin position="221"/>
        <end position="250"/>
    </location>
</feature>
<keyword evidence="5 7" id="KW-1133">Transmembrane helix</keyword>
<dbReference type="GO" id="GO:0005886">
    <property type="term" value="C:plasma membrane"/>
    <property type="evidence" value="ECO:0007669"/>
    <property type="project" value="UniProtKB-SubCell"/>
</dbReference>
<dbReference type="PANTHER" id="PTHR43386">
    <property type="entry name" value="OLIGOPEPTIDE TRANSPORT SYSTEM PERMEASE PROTEIN APPC"/>
    <property type="match status" value="1"/>
</dbReference>
<comment type="subcellular location">
    <subcellularLocation>
        <location evidence="1 7">Cell membrane</location>
        <topology evidence="1 7">Multi-pass membrane protein</topology>
    </subcellularLocation>
</comment>
<feature type="domain" description="ABC transmembrane type-1" evidence="8">
    <location>
        <begin position="103"/>
        <end position="293"/>
    </location>
</feature>
<dbReference type="Pfam" id="PF12911">
    <property type="entry name" value="OppC_N"/>
    <property type="match status" value="1"/>
</dbReference>
<keyword evidence="10" id="KW-1185">Reference proteome</keyword>
<accession>A0A6M0RBU2</accession>
<evidence type="ECO:0000256" key="5">
    <source>
        <dbReference type="ARBA" id="ARBA00022989"/>
    </source>
</evidence>
<dbReference type="Proteomes" id="UP000473885">
    <property type="component" value="Unassembled WGS sequence"/>
</dbReference>
<feature type="transmembrane region" description="Helical" evidence="7">
    <location>
        <begin position="167"/>
        <end position="186"/>
    </location>
</feature>
<dbReference type="RefSeq" id="WP_163249619.1">
    <property type="nucleotide sequence ID" value="NZ_SXDP01000011.1"/>
</dbReference>
<sequence length="306" mass="34304">MAEISKDEFEIIGIDREKTNEINRPNITYWQDAWRRLKENKVAIFSLGILILITLMTIIGPYLTKYKYWATDSSIINMSPNKDHWFGTDMLGRDMFARVWKGGRVSIIIGILGTIIEMTIGVIYGGISGYFGGLVDDIMMRVVEILLSIPYLMVVIIISIVLKQRGIMSLVIAMTITGWCGMARIIRGQILQVREQEYVLAARALGASPSRIIKKHLLPNAIGILIVNITLDVPSFIFGEAFLSYIGLGIQSPNTSWGSLASSAQPNLMFYPYQLFFPALFISLTMLSFNLLGDGLRDALDPKLRQ</sequence>
<proteinExistence type="inferred from homology"/>
<dbReference type="GO" id="GO:0055085">
    <property type="term" value="P:transmembrane transport"/>
    <property type="evidence" value="ECO:0007669"/>
    <property type="project" value="InterPro"/>
</dbReference>
<dbReference type="InterPro" id="IPR050366">
    <property type="entry name" value="BP-dependent_transpt_permease"/>
</dbReference>
<organism evidence="9 10">
    <name type="scientific">Clostridium niameyense</name>
    <dbReference type="NCBI Taxonomy" id="1622073"/>
    <lineage>
        <taxon>Bacteria</taxon>
        <taxon>Bacillati</taxon>
        <taxon>Bacillota</taxon>
        <taxon>Clostridia</taxon>
        <taxon>Eubacteriales</taxon>
        <taxon>Clostridiaceae</taxon>
        <taxon>Clostridium</taxon>
    </lineage>
</organism>
<dbReference type="PANTHER" id="PTHR43386:SF22">
    <property type="entry name" value="OLIGOPEPTIDE TRANSPORT SYSTEM PERMEASE PROTEIN OPPC"/>
    <property type="match status" value="1"/>
</dbReference>
<comment type="caution">
    <text evidence="9">The sequence shown here is derived from an EMBL/GenBank/DDBJ whole genome shotgun (WGS) entry which is preliminary data.</text>
</comment>
<reference evidence="9 10" key="1">
    <citation type="submission" date="2019-04" db="EMBL/GenBank/DDBJ databases">
        <title>Genome sequencing of Clostridium botulinum Groups I-IV and Clostridium butyricum.</title>
        <authorList>
            <person name="Brunt J."/>
            <person name="Van Vliet A.H.M."/>
            <person name="Stringer S.C."/>
            <person name="Carter A.T."/>
            <person name="Peck M.W."/>
        </authorList>
    </citation>
    <scope>NUCLEOTIDE SEQUENCE [LARGE SCALE GENOMIC DNA]</scope>
    <source>
        <strain evidence="9 10">IFR 18/094</strain>
    </source>
</reference>
<keyword evidence="3" id="KW-1003">Cell membrane</keyword>
<dbReference type="SUPFAM" id="SSF161098">
    <property type="entry name" value="MetI-like"/>
    <property type="match status" value="1"/>
</dbReference>
<dbReference type="AlphaFoldDB" id="A0A6M0RBU2"/>